<protein>
    <submittedName>
        <fullName evidence="1">Uncharacterized protein</fullName>
    </submittedName>
</protein>
<gene>
    <name evidence="1" type="ORF">KIW84_044784</name>
</gene>
<accession>A0A9D5AWB1</accession>
<evidence type="ECO:0000313" key="1">
    <source>
        <dbReference type="EMBL" id="KAI5421074.1"/>
    </source>
</evidence>
<dbReference type="EMBL" id="JAMSHJ010000004">
    <property type="protein sequence ID" value="KAI5421074.1"/>
    <property type="molecule type" value="Genomic_DNA"/>
</dbReference>
<organism evidence="1 2">
    <name type="scientific">Pisum sativum</name>
    <name type="common">Garden pea</name>
    <name type="synonym">Lathyrus oleraceus</name>
    <dbReference type="NCBI Taxonomy" id="3888"/>
    <lineage>
        <taxon>Eukaryota</taxon>
        <taxon>Viridiplantae</taxon>
        <taxon>Streptophyta</taxon>
        <taxon>Embryophyta</taxon>
        <taxon>Tracheophyta</taxon>
        <taxon>Spermatophyta</taxon>
        <taxon>Magnoliopsida</taxon>
        <taxon>eudicotyledons</taxon>
        <taxon>Gunneridae</taxon>
        <taxon>Pentapetalae</taxon>
        <taxon>rosids</taxon>
        <taxon>fabids</taxon>
        <taxon>Fabales</taxon>
        <taxon>Fabaceae</taxon>
        <taxon>Papilionoideae</taxon>
        <taxon>50 kb inversion clade</taxon>
        <taxon>NPAAA clade</taxon>
        <taxon>Hologalegina</taxon>
        <taxon>IRL clade</taxon>
        <taxon>Fabeae</taxon>
        <taxon>Lathyrus</taxon>
    </lineage>
</organism>
<sequence length="280" mass="32583">MVKEITIRFDWDNINEYLKNPLTLREGDMCAFTKHISHHWDINEISNSIYRKDKVKLNAFGLPVQYLREYMIPSGQIIIILILQVDVERIIENELKMVVKSGWKPGAKLSSPLVFLDLIMGLCVANRIVLPKKYTKPSLELLITFMFLGTIGRPEDENHQVMEPEAFQSHINLPEVRPFYQWKAATSGDEKGMPQLNQDWNTNQERIEPTTFPDMDGTLEPFEYLDTLVETIKLLSWDVTKKSEALSKAESSRAEVIQPYDSTQKNIEEVEKFLKEYKER</sequence>
<comment type="caution">
    <text evidence="1">The sequence shown here is derived from an EMBL/GenBank/DDBJ whole genome shotgun (WGS) entry which is preliminary data.</text>
</comment>
<dbReference type="AlphaFoldDB" id="A0A9D5AWB1"/>
<evidence type="ECO:0000313" key="2">
    <source>
        <dbReference type="Proteomes" id="UP001058974"/>
    </source>
</evidence>
<dbReference type="Gramene" id="Psat04G0478400-T1">
    <property type="protein sequence ID" value="KAI5421074.1"/>
    <property type="gene ID" value="KIW84_044784"/>
</dbReference>
<keyword evidence="2" id="KW-1185">Reference proteome</keyword>
<reference evidence="1 2" key="1">
    <citation type="journal article" date="2022" name="Nat. Genet.">
        <title>Improved pea reference genome and pan-genome highlight genomic features and evolutionary characteristics.</title>
        <authorList>
            <person name="Yang T."/>
            <person name="Liu R."/>
            <person name="Luo Y."/>
            <person name="Hu S."/>
            <person name="Wang D."/>
            <person name="Wang C."/>
            <person name="Pandey M.K."/>
            <person name="Ge S."/>
            <person name="Xu Q."/>
            <person name="Li N."/>
            <person name="Li G."/>
            <person name="Huang Y."/>
            <person name="Saxena R.K."/>
            <person name="Ji Y."/>
            <person name="Li M."/>
            <person name="Yan X."/>
            <person name="He Y."/>
            <person name="Liu Y."/>
            <person name="Wang X."/>
            <person name="Xiang C."/>
            <person name="Varshney R.K."/>
            <person name="Ding H."/>
            <person name="Gao S."/>
            <person name="Zong X."/>
        </authorList>
    </citation>
    <scope>NUCLEOTIDE SEQUENCE [LARGE SCALE GENOMIC DNA]</scope>
    <source>
        <strain evidence="1 2">cv. Zhongwan 6</strain>
    </source>
</reference>
<dbReference type="Proteomes" id="UP001058974">
    <property type="component" value="Chromosome 4"/>
</dbReference>
<name>A0A9D5AWB1_PEA</name>
<proteinExistence type="predicted"/>